<evidence type="ECO:0000313" key="3">
    <source>
        <dbReference type="Proteomes" id="UP000273022"/>
    </source>
</evidence>
<evidence type="ECO:0000256" key="1">
    <source>
        <dbReference type="SAM" id="MobiDB-lite"/>
    </source>
</evidence>
<dbReference type="AlphaFoldDB" id="A0A3A6TU79"/>
<keyword evidence="3" id="KW-1185">Reference proteome</keyword>
<gene>
    <name evidence="2" type="ORF">D5R81_09450</name>
</gene>
<sequence>MATSTTAIETLKTSPLLSVSSVSSISSNESHTIDDNRAEGNSIDYEQDFDELVETIIDEMQVSYVKKEAKEQLAEVKRPFVDRLSFTTGTAPKVIEKLHENIVEIKKII</sequence>
<feature type="compositionally biased region" description="Low complexity" evidence="1">
    <location>
        <begin position="20"/>
        <end position="30"/>
    </location>
</feature>
<proteinExistence type="predicted"/>
<protein>
    <submittedName>
        <fullName evidence="2">Uncharacterized protein</fullName>
    </submittedName>
</protein>
<comment type="caution">
    <text evidence="2">The sequence shown here is derived from an EMBL/GenBank/DDBJ whole genome shotgun (WGS) entry which is preliminary data.</text>
</comment>
<feature type="region of interest" description="Disordered" evidence="1">
    <location>
        <begin position="20"/>
        <end position="42"/>
    </location>
</feature>
<accession>A0A3A6TU79</accession>
<evidence type="ECO:0000313" key="2">
    <source>
        <dbReference type="EMBL" id="RJY16363.1"/>
    </source>
</evidence>
<dbReference type="EMBL" id="QYYH01000049">
    <property type="protein sequence ID" value="RJY16363.1"/>
    <property type="molecule type" value="Genomic_DNA"/>
</dbReference>
<organism evidence="2 3">
    <name type="scientific">Parashewanella spongiae</name>
    <dbReference type="NCBI Taxonomy" id="342950"/>
    <lineage>
        <taxon>Bacteria</taxon>
        <taxon>Pseudomonadati</taxon>
        <taxon>Pseudomonadota</taxon>
        <taxon>Gammaproteobacteria</taxon>
        <taxon>Alteromonadales</taxon>
        <taxon>Shewanellaceae</taxon>
        <taxon>Parashewanella</taxon>
    </lineage>
</organism>
<reference evidence="2 3" key="1">
    <citation type="submission" date="2018-09" db="EMBL/GenBank/DDBJ databases">
        <title>Phylogeny of the Shewanellaceae, and recommendation for two new genera, Pseudoshewanella and Parashewanella.</title>
        <authorList>
            <person name="Wang G."/>
        </authorList>
    </citation>
    <scope>NUCLEOTIDE SEQUENCE [LARGE SCALE GENOMIC DNA]</scope>
    <source>
        <strain evidence="2 3">KCTC 22492</strain>
    </source>
</reference>
<name>A0A3A6TU79_9GAMM</name>
<dbReference type="RefSeq" id="WP_121853397.1">
    <property type="nucleotide sequence ID" value="NZ_CP037952.1"/>
</dbReference>
<dbReference type="Proteomes" id="UP000273022">
    <property type="component" value="Unassembled WGS sequence"/>
</dbReference>